<evidence type="ECO:0000256" key="2">
    <source>
        <dbReference type="ARBA" id="ARBA00037926"/>
    </source>
</evidence>
<name>A0ABQ9TD89_SAGOE</name>
<organism evidence="9 10">
    <name type="scientific">Saguinus oedipus</name>
    <name type="common">Cotton-top tamarin</name>
    <name type="synonym">Oedipomidas oedipus</name>
    <dbReference type="NCBI Taxonomy" id="9490"/>
    <lineage>
        <taxon>Eukaryota</taxon>
        <taxon>Metazoa</taxon>
        <taxon>Chordata</taxon>
        <taxon>Craniata</taxon>
        <taxon>Vertebrata</taxon>
        <taxon>Euteleostomi</taxon>
        <taxon>Mammalia</taxon>
        <taxon>Eutheria</taxon>
        <taxon>Euarchontoglires</taxon>
        <taxon>Primates</taxon>
        <taxon>Haplorrhini</taxon>
        <taxon>Platyrrhini</taxon>
        <taxon>Cebidae</taxon>
        <taxon>Callitrichinae</taxon>
        <taxon>Saguinus</taxon>
    </lineage>
</organism>
<evidence type="ECO:0000313" key="9">
    <source>
        <dbReference type="EMBL" id="KAK2082686.1"/>
    </source>
</evidence>
<dbReference type="Proteomes" id="UP001266305">
    <property type="component" value="Unassembled WGS sequence"/>
</dbReference>
<sequence>MSRMGAVNAALTGTDLASSVAGDVLYQSPEMRLWFMQAMHCLSKLNARYVATAFDLSGFSSACDVGGCTGALAQELVRENPHLQVTVFDLPETIELAAHFQPAGPQAAQIRFAADGERLTSVTTGVHGTEATEGDHTRAATGRPQVRLRELPGGGRRCPHGLRGDTSRTVTRRHPMTARPAS</sequence>
<proteinExistence type="predicted"/>
<evidence type="ECO:0000256" key="3">
    <source>
        <dbReference type="ARBA" id="ARBA00039116"/>
    </source>
</evidence>
<evidence type="ECO:0000256" key="7">
    <source>
        <dbReference type="SAM" id="MobiDB-lite"/>
    </source>
</evidence>
<evidence type="ECO:0000256" key="5">
    <source>
        <dbReference type="ARBA" id="ARBA00043054"/>
    </source>
</evidence>
<keyword evidence="10" id="KW-1185">Reference proteome</keyword>
<evidence type="ECO:0000313" key="10">
    <source>
        <dbReference type="Proteomes" id="UP001266305"/>
    </source>
</evidence>
<dbReference type="SUPFAM" id="SSF53335">
    <property type="entry name" value="S-adenosyl-L-methionine-dependent methyltransferases"/>
    <property type="match status" value="1"/>
</dbReference>
<dbReference type="PANTHER" id="PTHR43712">
    <property type="entry name" value="PUTATIVE (AFU_ORTHOLOGUE AFUA_4G14580)-RELATED"/>
    <property type="match status" value="1"/>
</dbReference>
<protein>
    <recommendedName>
        <fullName evidence="4">Acetylserotonin O-methyltransferase</fullName>
        <ecNumber evidence="3">2.1.1.4</ecNumber>
    </recommendedName>
    <alternativeName>
        <fullName evidence="5">Hydroxyindole O-methyltransferase</fullName>
    </alternativeName>
</protein>
<dbReference type="Pfam" id="PF00891">
    <property type="entry name" value="Methyltransf_2"/>
    <property type="match status" value="1"/>
</dbReference>
<dbReference type="EMBL" id="JASSZA010000023">
    <property type="protein sequence ID" value="KAK2082686.1"/>
    <property type="molecule type" value="Genomic_DNA"/>
</dbReference>
<evidence type="ECO:0000256" key="4">
    <source>
        <dbReference type="ARBA" id="ARBA00040730"/>
    </source>
</evidence>
<dbReference type="InterPro" id="IPR001077">
    <property type="entry name" value="COMT_C"/>
</dbReference>
<evidence type="ECO:0000256" key="1">
    <source>
        <dbReference type="ARBA" id="ARBA00037645"/>
    </source>
</evidence>
<reference evidence="9 10" key="1">
    <citation type="submission" date="2023-05" db="EMBL/GenBank/DDBJ databases">
        <title>B98-5 Cell Line De Novo Hybrid Assembly: An Optical Mapping Approach.</title>
        <authorList>
            <person name="Kananen K."/>
            <person name="Auerbach J.A."/>
            <person name="Kautto E."/>
            <person name="Blachly J.S."/>
        </authorList>
    </citation>
    <scope>NUCLEOTIDE SEQUENCE [LARGE SCALE GENOMIC DNA]</scope>
    <source>
        <strain evidence="9">B95-8</strain>
        <tissue evidence="9">Cell line</tissue>
    </source>
</reference>
<dbReference type="PANTHER" id="PTHR43712:SF2">
    <property type="entry name" value="O-METHYLTRANSFERASE CICE"/>
    <property type="match status" value="1"/>
</dbReference>
<accession>A0ABQ9TD89</accession>
<feature type="domain" description="O-methyltransferase C-terminal" evidence="8">
    <location>
        <begin position="24"/>
        <end position="113"/>
    </location>
</feature>
<dbReference type="EC" id="2.1.1.4" evidence="3"/>
<keyword evidence="6" id="KW-0471">Melatonin biosynthesis</keyword>
<feature type="region of interest" description="Disordered" evidence="7">
    <location>
        <begin position="152"/>
        <end position="182"/>
    </location>
</feature>
<evidence type="ECO:0000259" key="8">
    <source>
        <dbReference type="Pfam" id="PF00891"/>
    </source>
</evidence>
<comment type="caution">
    <text evidence="9">The sequence shown here is derived from an EMBL/GenBank/DDBJ whole genome shotgun (WGS) entry which is preliminary data.</text>
</comment>
<comment type="pathway">
    <text evidence="2">Aromatic compound metabolism; melatonin biosynthesis; melatonin from serotonin: step 1/2.</text>
</comment>
<dbReference type="InterPro" id="IPR029063">
    <property type="entry name" value="SAM-dependent_MTases_sf"/>
</dbReference>
<gene>
    <name evidence="9" type="ORF">P7K49_037922</name>
</gene>
<dbReference type="Gene3D" id="3.40.50.150">
    <property type="entry name" value="Vaccinia Virus protein VP39"/>
    <property type="match status" value="1"/>
</dbReference>
<evidence type="ECO:0000256" key="6">
    <source>
        <dbReference type="ARBA" id="ARBA00043260"/>
    </source>
</evidence>
<comment type="function">
    <text evidence="1">Catalyzes the transfer of a methyl group onto N-acetylserotonin, producing melatonin (N-acetyl-5-methoxytryptamine).</text>
</comment>